<keyword evidence="3 11" id="KW-0812">Transmembrane</keyword>
<feature type="transmembrane region" description="Helical" evidence="11">
    <location>
        <begin position="35"/>
        <end position="55"/>
    </location>
</feature>
<evidence type="ECO:0000256" key="3">
    <source>
        <dbReference type="ARBA" id="ARBA00022692"/>
    </source>
</evidence>
<dbReference type="GO" id="GO:0015175">
    <property type="term" value="F:neutral L-amino acid transmembrane transporter activity"/>
    <property type="evidence" value="ECO:0007669"/>
    <property type="project" value="TreeGrafter"/>
</dbReference>
<dbReference type="InterPro" id="IPR018107">
    <property type="entry name" value="Na-dicarboxylate_symporter_CS"/>
</dbReference>
<dbReference type="InterPro" id="IPR036458">
    <property type="entry name" value="Na:dicarbo_symporter_sf"/>
</dbReference>
<evidence type="ECO:0000256" key="5">
    <source>
        <dbReference type="ARBA" id="ARBA00022989"/>
    </source>
</evidence>
<keyword evidence="7" id="KW-0325">Glycoprotein</keyword>
<dbReference type="Pfam" id="PF00375">
    <property type="entry name" value="SDF"/>
    <property type="match status" value="1"/>
</dbReference>
<dbReference type="PANTHER" id="PTHR11958">
    <property type="entry name" value="SODIUM/DICARBOXYLATE SYMPORTER-RELATED"/>
    <property type="match status" value="1"/>
</dbReference>
<dbReference type="AlphaFoldDB" id="A0A9B0TA91"/>
<evidence type="ECO:0000313" key="13">
    <source>
        <dbReference type="RefSeq" id="XP_006839846.1"/>
    </source>
</evidence>
<dbReference type="SUPFAM" id="SSF118215">
    <property type="entry name" value="Proton glutamate symport protein"/>
    <property type="match status" value="1"/>
</dbReference>
<dbReference type="PRINTS" id="PR00173">
    <property type="entry name" value="EDTRNSPORT"/>
</dbReference>
<feature type="transmembrane region" description="Helical" evidence="11">
    <location>
        <begin position="309"/>
        <end position="335"/>
    </location>
</feature>
<keyword evidence="6 11" id="KW-0472">Membrane</keyword>
<comment type="catalytic activity">
    <reaction evidence="8">
        <text>K(+)(in) + L-glutamate(out) + 3 Na(+)(out) + H(+)(out) = K(+)(out) + L-glutamate(in) + 3 Na(+)(in) + H(+)(in)</text>
        <dbReference type="Rhea" id="RHEA:70699"/>
        <dbReference type="ChEBI" id="CHEBI:15378"/>
        <dbReference type="ChEBI" id="CHEBI:29101"/>
        <dbReference type="ChEBI" id="CHEBI:29103"/>
        <dbReference type="ChEBI" id="CHEBI:29985"/>
    </reaction>
</comment>
<feature type="transmembrane region" description="Helical" evidence="11">
    <location>
        <begin position="111"/>
        <end position="130"/>
    </location>
</feature>
<evidence type="ECO:0000256" key="11">
    <source>
        <dbReference type="RuleBase" id="RU361216"/>
    </source>
</evidence>
<comment type="catalytic activity">
    <reaction evidence="10">
        <text>D-aspartate(out) + K(+)(in) + 3 Na(+)(out) + H(+)(out) = D-aspartate(in) + K(+)(out) + 3 Na(+)(in) + H(+)(in)</text>
        <dbReference type="Rhea" id="RHEA:71379"/>
        <dbReference type="ChEBI" id="CHEBI:15378"/>
        <dbReference type="ChEBI" id="CHEBI:29101"/>
        <dbReference type="ChEBI" id="CHEBI:29103"/>
        <dbReference type="ChEBI" id="CHEBI:29990"/>
    </reaction>
</comment>
<name>A0A9B0TA91_CHRAS</name>
<keyword evidence="5 11" id="KW-1133">Transmembrane helix</keyword>
<evidence type="ECO:0000256" key="9">
    <source>
        <dbReference type="ARBA" id="ARBA00048715"/>
    </source>
</evidence>
<comment type="subcellular location">
    <subcellularLocation>
        <location evidence="1 11">Membrane</location>
        <topology evidence="1 11">Multi-pass membrane protein</topology>
    </subcellularLocation>
</comment>
<dbReference type="PROSITE" id="PS00714">
    <property type="entry name" value="NA_DICARBOXYL_SYMP_2"/>
    <property type="match status" value="1"/>
</dbReference>
<dbReference type="Proteomes" id="UP000504623">
    <property type="component" value="Unplaced"/>
</dbReference>
<evidence type="ECO:0000256" key="1">
    <source>
        <dbReference type="ARBA" id="ARBA00004141"/>
    </source>
</evidence>
<evidence type="ECO:0000256" key="6">
    <source>
        <dbReference type="ARBA" id="ARBA00023136"/>
    </source>
</evidence>
<evidence type="ECO:0000313" key="12">
    <source>
        <dbReference type="Proteomes" id="UP000504623"/>
    </source>
</evidence>
<dbReference type="RefSeq" id="XP_006839846.1">
    <property type="nucleotide sequence ID" value="XM_006839783.1"/>
</dbReference>
<dbReference type="GO" id="GO:0015501">
    <property type="term" value="F:glutamate:sodium symporter activity"/>
    <property type="evidence" value="ECO:0007669"/>
    <property type="project" value="TreeGrafter"/>
</dbReference>
<comment type="similarity">
    <text evidence="11">Belongs to the dicarboxylate/amino acid:cation symporter (DAACS) (TC 2.A.23) family.</text>
</comment>
<dbReference type="InterPro" id="IPR001991">
    <property type="entry name" value="Na-dicarboxylate_symporter"/>
</dbReference>
<reference evidence="13" key="1">
    <citation type="submission" date="2025-08" db="UniProtKB">
        <authorList>
            <consortium name="RefSeq"/>
        </authorList>
    </citation>
    <scope>IDENTIFICATION</scope>
    <source>
        <tissue evidence="13">Spleen</tissue>
    </source>
</reference>
<feature type="transmembrane region" description="Helical" evidence="11">
    <location>
        <begin position="276"/>
        <end position="297"/>
    </location>
</feature>
<feature type="transmembrane region" description="Helical" evidence="11">
    <location>
        <begin position="236"/>
        <end position="256"/>
    </location>
</feature>
<evidence type="ECO:0000256" key="8">
    <source>
        <dbReference type="ARBA" id="ARBA00047601"/>
    </source>
</evidence>
<keyword evidence="2 11" id="KW-0813">Transport</keyword>
<feature type="transmembrane region" description="Helical" evidence="11">
    <location>
        <begin position="76"/>
        <end position="96"/>
    </location>
</feature>
<dbReference type="PANTHER" id="PTHR11958:SF22">
    <property type="entry name" value="EXCITATORY AMINO ACID TRANSPORTER 5"/>
    <property type="match status" value="1"/>
</dbReference>
<dbReference type="InterPro" id="IPR050746">
    <property type="entry name" value="DAACS"/>
</dbReference>
<accession>A0A9B0TA91</accession>
<feature type="transmembrane region" description="Helical" evidence="11">
    <location>
        <begin position="347"/>
        <end position="372"/>
    </location>
</feature>
<dbReference type="GO" id="GO:0005313">
    <property type="term" value="F:L-glutamate transmembrane transporter activity"/>
    <property type="evidence" value="ECO:0007669"/>
    <property type="project" value="TreeGrafter"/>
</dbReference>
<keyword evidence="12" id="KW-1185">Reference proteome</keyword>
<keyword evidence="4 11" id="KW-0769">Symport</keyword>
<evidence type="ECO:0000256" key="7">
    <source>
        <dbReference type="ARBA" id="ARBA00023180"/>
    </source>
</evidence>
<proteinExistence type="inferred from homology"/>
<organism evidence="12 13">
    <name type="scientific">Chrysochloris asiatica</name>
    <name type="common">Cape golden mole</name>
    <dbReference type="NCBI Taxonomy" id="185453"/>
    <lineage>
        <taxon>Eukaryota</taxon>
        <taxon>Metazoa</taxon>
        <taxon>Chordata</taxon>
        <taxon>Craniata</taxon>
        <taxon>Vertebrata</taxon>
        <taxon>Euteleostomi</taxon>
        <taxon>Mammalia</taxon>
        <taxon>Eutheria</taxon>
        <taxon>Afrotheria</taxon>
        <taxon>Chrysochloridae</taxon>
        <taxon>Chrysochlorinae</taxon>
        <taxon>Chrysochloris</taxon>
    </lineage>
</organism>
<evidence type="ECO:0000256" key="10">
    <source>
        <dbReference type="ARBA" id="ARBA00049118"/>
    </source>
</evidence>
<evidence type="ECO:0000256" key="2">
    <source>
        <dbReference type="ARBA" id="ARBA00022448"/>
    </source>
</evidence>
<sequence>MCMEWCCAPCQQAGLTMVPGTILARGRDVCRRNGLLILSVLSVIVGCLLGFFLRTRRLSPQEISYFQFPGELLMRMLKMLILPLVVSSLVSGLASLDPKTSSRLGILTVAYYLWTTFMAVIVGIVMVTTIHPGGVAQKEMTAQSGKPIMSSADALLDLIRNMFPANLVEATFKQYRTKTTSVVKSIKEASEEALPRPILIYGVQEENSSRVQNFILDLTPPPEVIYKSEPGTSEGMNVLGIVIFSATMGIMLGRMGDSGAPLVSFCQCLNESVMKIVAVAVWYFPFGIVFLIAGKILEMDDPKTIGKKLGFYAITVVCGLVVHGLFILPLLYFSITKKNPIVFIRGILQALLIALATSSSSATLPVTFKCLLDNNHIERRIARFVLPVGATINMDGTALYEAVAAIFIAQVNNYELDFGQIITISITATAASIGAAGIPQAGLVTMVIVLTSVGLPTEDITLIIAIDWALDRFRTMINVLGDALAAGIMAHICRKDFIQDTGTEKLPPFETKPVSLQEPPVATQWSGCVKSGGPSRPHHVTVQVEQDKEPATGCLDHCTIEISEFETNV</sequence>
<comment type="catalytic activity">
    <reaction evidence="9">
        <text>K(+)(in) + L-aspartate(out) + 3 Na(+)(out) + H(+)(out) = K(+)(out) + L-aspartate(in) + 3 Na(+)(in) + H(+)(in)</text>
        <dbReference type="Rhea" id="RHEA:70851"/>
        <dbReference type="ChEBI" id="CHEBI:15378"/>
        <dbReference type="ChEBI" id="CHEBI:29101"/>
        <dbReference type="ChEBI" id="CHEBI:29103"/>
        <dbReference type="ChEBI" id="CHEBI:29991"/>
    </reaction>
</comment>
<dbReference type="GO" id="GO:0005886">
    <property type="term" value="C:plasma membrane"/>
    <property type="evidence" value="ECO:0007669"/>
    <property type="project" value="TreeGrafter"/>
</dbReference>
<dbReference type="PROSITE" id="PS00713">
    <property type="entry name" value="NA_DICARBOXYL_SYMP_1"/>
    <property type="match status" value="1"/>
</dbReference>
<dbReference type="Gene3D" id="1.10.3860.10">
    <property type="entry name" value="Sodium:dicarboxylate symporter"/>
    <property type="match status" value="1"/>
</dbReference>
<dbReference type="CTD" id="6512"/>
<dbReference type="GeneID" id="102816827"/>
<dbReference type="OrthoDB" id="5877963at2759"/>
<dbReference type="FunFam" id="1.10.3860.10:FF:000002">
    <property type="entry name" value="Amino acid transporter"/>
    <property type="match status" value="1"/>
</dbReference>
<gene>
    <name evidence="13" type="primary">SLC1A7</name>
</gene>
<protein>
    <recommendedName>
        <fullName evidence="11">Amino acid transporter</fullName>
    </recommendedName>
</protein>
<evidence type="ECO:0000256" key="4">
    <source>
        <dbReference type="ARBA" id="ARBA00022847"/>
    </source>
</evidence>